<dbReference type="EMBL" id="JACJJG010000016">
    <property type="protein sequence ID" value="MBM6673245.1"/>
    <property type="molecule type" value="Genomic_DNA"/>
</dbReference>
<keyword evidence="1 2" id="KW-0238">DNA-binding</keyword>
<feature type="domain" description="HTH tetR-type" evidence="3">
    <location>
        <begin position="12"/>
        <end position="72"/>
    </location>
</feature>
<evidence type="ECO:0000256" key="1">
    <source>
        <dbReference type="ARBA" id="ARBA00023125"/>
    </source>
</evidence>
<dbReference type="PANTHER" id="PTHR30328">
    <property type="entry name" value="TRANSCRIPTIONAL REPRESSOR"/>
    <property type="match status" value="1"/>
</dbReference>
<dbReference type="Proteomes" id="UP000706891">
    <property type="component" value="Unassembled WGS sequence"/>
</dbReference>
<organism evidence="4 5">
    <name type="scientific">Marseilla massiliensis</name>
    <dbReference type="NCBI Taxonomy" id="1841864"/>
    <lineage>
        <taxon>Bacteria</taxon>
        <taxon>Pseudomonadati</taxon>
        <taxon>Bacteroidota</taxon>
        <taxon>Bacteroidia</taxon>
        <taxon>Bacteroidales</taxon>
        <taxon>Prevotellaceae</taxon>
        <taxon>Marseilla</taxon>
    </lineage>
</organism>
<dbReference type="AlphaFoldDB" id="A0A938WU28"/>
<evidence type="ECO:0000313" key="4">
    <source>
        <dbReference type="EMBL" id="MBM6673245.1"/>
    </source>
</evidence>
<dbReference type="PRINTS" id="PR00455">
    <property type="entry name" value="HTHTETR"/>
</dbReference>
<evidence type="ECO:0000256" key="2">
    <source>
        <dbReference type="PROSITE-ProRule" id="PRU00335"/>
    </source>
</evidence>
<dbReference type="InterPro" id="IPR001647">
    <property type="entry name" value="HTH_TetR"/>
</dbReference>
<dbReference type="GO" id="GO:0003677">
    <property type="term" value="F:DNA binding"/>
    <property type="evidence" value="ECO:0007669"/>
    <property type="project" value="UniProtKB-UniRule"/>
</dbReference>
<dbReference type="SUPFAM" id="SSF46689">
    <property type="entry name" value="Homeodomain-like"/>
    <property type="match status" value="1"/>
</dbReference>
<dbReference type="InterPro" id="IPR009057">
    <property type="entry name" value="Homeodomain-like_sf"/>
</dbReference>
<protein>
    <submittedName>
        <fullName evidence="4">TetR/AcrR family transcriptional regulator</fullName>
    </submittedName>
</protein>
<gene>
    <name evidence="4" type="ORF">H6A34_05060</name>
</gene>
<comment type="caution">
    <text evidence="4">The sequence shown here is derived from an EMBL/GenBank/DDBJ whole genome shotgun (WGS) entry which is preliminary data.</text>
</comment>
<reference evidence="4" key="2">
    <citation type="journal article" date="2021" name="Sci. Rep.">
        <title>The distribution of antibiotic resistance genes in chicken gut microbiota commensals.</title>
        <authorList>
            <person name="Juricova H."/>
            <person name="Matiasovicova J."/>
            <person name="Kubasova T."/>
            <person name="Cejkova D."/>
            <person name="Rychlik I."/>
        </authorList>
    </citation>
    <scope>NUCLEOTIDE SEQUENCE</scope>
    <source>
        <strain evidence="4">An824</strain>
    </source>
</reference>
<proteinExistence type="predicted"/>
<dbReference type="PANTHER" id="PTHR30328:SF54">
    <property type="entry name" value="HTH-TYPE TRANSCRIPTIONAL REPRESSOR SCO4008"/>
    <property type="match status" value="1"/>
</dbReference>
<accession>A0A938WU28</accession>
<dbReference type="Gene3D" id="1.10.357.10">
    <property type="entry name" value="Tetracycline Repressor, domain 2"/>
    <property type="match status" value="1"/>
</dbReference>
<keyword evidence="5" id="KW-1185">Reference proteome</keyword>
<dbReference type="InterPro" id="IPR050109">
    <property type="entry name" value="HTH-type_TetR-like_transc_reg"/>
</dbReference>
<dbReference type="Pfam" id="PF00440">
    <property type="entry name" value="TetR_N"/>
    <property type="match status" value="1"/>
</dbReference>
<reference evidence="4" key="1">
    <citation type="submission" date="2020-08" db="EMBL/GenBank/DDBJ databases">
        <authorList>
            <person name="Cejkova D."/>
            <person name="Kubasova T."/>
            <person name="Jahodarova E."/>
            <person name="Rychlik I."/>
        </authorList>
    </citation>
    <scope>NUCLEOTIDE SEQUENCE</scope>
    <source>
        <strain evidence="4">An824</strain>
    </source>
</reference>
<feature type="DNA-binding region" description="H-T-H motif" evidence="2">
    <location>
        <begin position="35"/>
        <end position="54"/>
    </location>
</feature>
<sequence>MRKTNNMTAYRESLRHKILDTAMSFFKKKGIKAVRMDDISTELGISKRTLYEIYSNKEDLLFECLRNENEIMTKRLADYAMTAENEMAVIAYFIKIKLKDLGTINPLFFTEMEKYERIVRFFKENNEKQSARSQEFMEKGIEHGFFRGDLNYDIINKMGDAAMNFVMQTRLYEKYRLNEIFHTFIIVFLRGCCTEKGLVYLDKFISSGN</sequence>
<name>A0A938WU28_9BACT</name>
<evidence type="ECO:0000259" key="3">
    <source>
        <dbReference type="PROSITE" id="PS50977"/>
    </source>
</evidence>
<dbReference type="PROSITE" id="PS50977">
    <property type="entry name" value="HTH_TETR_2"/>
    <property type="match status" value="1"/>
</dbReference>
<evidence type="ECO:0000313" key="5">
    <source>
        <dbReference type="Proteomes" id="UP000706891"/>
    </source>
</evidence>